<dbReference type="CDD" id="cd04277">
    <property type="entry name" value="ZnMc_serralysin_like"/>
    <property type="match status" value="1"/>
</dbReference>
<dbReference type="SUPFAM" id="SSF51120">
    <property type="entry name" value="beta-Roll"/>
    <property type="match status" value="2"/>
</dbReference>
<evidence type="ECO:0000313" key="3">
    <source>
        <dbReference type="EMBL" id="MBF9232478.1"/>
    </source>
</evidence>
<dbReference type="SUPFAM" id="SSF55486">
    <property type="entry name" value="Metalloproteases ('zincins'), catalytic domain"/>
    <property type="match status" value="1"/>
</dbReference>
<dbReference type="Proteomes" id="UP000599312">
    <property type="component" value="Unassembled WGS sequence"/>
</dbReference>
<accession>A0A931FPJ3</accession>
<dbReference type="InterPro" id="IPR001343">
    <property type="entry name" value="Hemolysn_Ca-bd"/>
</dbReference>
<evidence type="ECO:0000256" key="2">
    <source>
        <dbReference type="ARBA" id="ARBA00022525"/>
    </source>
</evidence>
<dbReference type="GO" id="GO:0005615">
    <property type="term" value="C:extracellular space"/>
    <property type="evidence" value="ECO:0007669"/>
    <property type="project" value="InterPro"/>
</dbReference>
<keyword evidence="4" id="KW-1185">Reference proteome</keyword>
<comment type="caution">
    <text evidence="3">The sequence shown here is derived from an EMBL/GenBank/DDBJ whole genome shotgun (WGS) entry which is preliminary data.</text>
</comment>
<protein>
    <submittedName>
        <fullName evidence="3">M10 family metallopeptidase C-terminal domain-containing protein</fullName>
    </submittedName>
</protein>
<dbReference type="RefSeq" id="WP_196270431.1">
    <property type="nucleotide sequence ID" value="NZ_JADQDO010000001.1"/>
</dbReference>
<dbReference type="InterPro" id="IPR018511">
    <property type="entry name" value="Hemolysin-typ_Ca-bd_CS"/>
</dbReference>
<dbReference type="InterPro" id="IPR024079">
    <property type="entry name" value="MetalloPept_cat_dom_sf"/>
</dbReference>
<dbReference type="PANTHER" id="PTHR38340:SF1">
    <property type="entry name" value="S-LAYER PROTEIN"/>
    <property type="match status" value="1"/>
</dbReference>
<dbReference type="EMBL" id="JADQDO010000001">
    <property type="protein sequence ID" value="MBF9232478.1"/>
    <property type="molecule type" value="Genomic_DNA"/>
</dbReference>
<gene>
    <name evidence="3" type="ORF">I2H38_03695</name>
</gene>
<reference evidence="3" key="1">
    <citation type="submission" date="2020-11" db="EMBL/GenBank/DDBJ databases">
        <authorList>
            <person name="Kim M.K."/>
        </authorList>
    </citation>
    <scope>NUCLEOTIDE SEQUENCE</scope>
    <source>
        <strain evidence="3">BT350</strain>
    </source>
</reference>
<evidence type="ECO:0000256" key="1">
    <source>
        <dbReference type="ARBA" id="ARBA00004613"/>
    </source>
</evidence>
<organism evidence="3 4">
    <name type="scientific">Microvirga alba</name>
    <dbReference type="NCBI Taxonomy" id="2791025"/>
    <lineage>
        <taxon>Bacteria</taxon>
        <taxon>Pseudomonadati</taxon>
        <taxon>Pseudomonadota</taxon>
        <taxon>Alphaproteobacteria</taxon>
        <taxon>Hyphomicrobiales</taxon>
        <taxon>Methylobacteriaceae</taxon>
        <taxon>Microvirga</taxon>
    </lineage>
</organism>
<dbReference type="PRINTS" id="PR00313">
    <property type="entry name" value="CABNDNGRPT"/>
</dbReference>
<dbReference type="AlphaFoldDB" id="A0A931FPJ3"/>
<dbReference type="InterPro" id="IPR011049">
    <property type="entry name" value="Serralysin-like_metalloprot_C"/>
</dbReference>
<dbReference type="PROSITE" id="PS00330">
    <property type="entry name" value="HEMOLYSIN_CALCIUM"/>
    <property type="match status" value="2"/>
</dbReference>
<dbReference type="GO" id="GO:0005509">
    <property type="term" value="F:calcium ion binding"/>
    <property type="evidence" value="ECO:0007669"/>
    <property type="project" value="InterPro"/>
</dbReference>
<evidence type="ECO:0000313" key="4">
    <source>
        <dbReference type="Proteomes" id="UP000599312"/>
    </source>
</evidence>
<dbReference type="Pfam" id="PF00353">
    <property type="entry name" value="HemolysinCabind"/>
    <property type="match status" value="3"/>
</dbReference>
<sequence>MCYACHANGQGSSWASFDHSLSQRPLSSDWIPQEPDRREGWNDKGFSAGDSEIWATSMARGSAGLSISSIPAWVFSTGFYPAPDGTKIYMPTNIDRDTLALFSGSQWSGGTVTYSLPDSRSDYQLINPSADGFKSLSFEAEQAVRHALEGYSPYSGGPRMGLNSVESLTNLSLDYAGRNGANMQVAGFTQSGIINASHGYYPSIPAYGGDVWLQYGSSATAVGSHPYYVLLHELGHALGLKHSFEAAGKLPAISAGHDSVEYTVMTYNDYSNEPQTYMMYDIAALQEMYGADFSTNSGNTVYKWNPTTGETFVNGVGQGAPGTNTIFLTTWDGGGIDTYDFSSYTSYTAIDLAPGGFSMFSRPQLAQKTYGSTDYAGGNVYNSLLYHGDNRSLIENAIGGSGADHMRGNQGNNMLTGNAGNDSLYGLDGNDTLYGGAGDDVLDDASPWATNYYVYGNDLMDGGAGNDRIYGRFGNDTLYGGDGNDTLDAGEDNDIVYGGSGNDHILGYTGNDYLFGEAGNDTIYGGAGNDYLYGGTGTDYVSGDDGNDTLVGDGYGTRLTGGAGNDTFLIMPKVAYCYISDFVAGPGIVDQIKLHSSDFANYAAVRAVAYQTGTDVVIAKYDFSLILNNTKLSSLVADDFAFI</sequence>
<dbReference type="InterPro" id="IPR050557">
    <property type="entry name" value="RTX_toxin/Mannuronan_C5-epim"/>
</dbReference>
<proteinExistence type="predicted"/>
<dbReference type="Gene3D" id="3.40.390.10">
    <property type="entry name" value="Collagenase (Catalytic Domain)"/>
    <property type="match status" value="1"/>
</dbReference>
<dbReference type="PANTHER" id="PTHR38340">
    <property type="entry name" value="S-LAYER PROTEIN"/>
    <property type="match status" value="1"/>
</dbReference>
<name>A0A931FPJ3_9HYPH</name>
<dbReference type="Gene3D" id="2.150.10.10">
    <property type="entry name" value="Serralysin-like metalloprotease, C-terminal"/>
    <property type="match status" value="3"/>
</dbReference>
<dbReference type="GO" id="GO:0008237">
    <property type="term" value="F:metallopeptidase activity"/>
    <property type="evidence" value="ECO:0007669"/>
    <property type="project" value="InterPro"/>
</dbReference>
<keyword evidence="2" id="KW-0964">Secreted</keyword>
<comment type="subcellular location">
    <subcellularLocation>
        <location evidence="1">Secreted</location>
    </subcellularLocation>
</comment>
<dbReference type="InterPro" id="IPR034033">
    <property type="entry name" value="Serralysin-like"/>
</dbReference>